<protein>
    <submittedName>
        <fullName evidence="3">Uncharacterized protein</fullName>
    </submittedName>
</protein>
<dbReference type="KEGG" id="mema:MMAB1_0895"/>
<keyword evidence="2" id="KW-0472">Membrane</keyword>
<sequence length="184" mass="18956">MRNILTVSWGRVLVFLICIFAAFCVVPAWAGDVTVSRDIDPPSVPVGGEVLVTLSIDGMSAGGIVETIPEGFSFVETSHQADKYRISGQKLAFAVIGESEITYRVRAETAAPGTFTGTWNDAVSKEEGTIPPTAINGGSRSAAGAAPAGTDPAEPGPTRAGGSPWAWLVLTLAAAVIVAAGKKQ</sequence>
<name>A0A0X3BJN5_9EURY</name>
<feature type="compositionally biased region" description="Low complexity" evidence="1">
    <location>
        <begin position="134"/>
        <end position="157"/>
    </location>
</feature>
<gene>
    <name evidence="3" type="ORF">MMAB1_0895</name>
</gene>
<feature type="transmembrane region" description="Helical" evidence="2">
    <location>
        <begin position="164"/>
        <end position="181"/>
    </location>
</feature>
<keyword evidence="2" id="KW-0812">Transmembrane</keyword>
<accession>A0A0X3BJN5</accession>
<proteinExistence type="predicted"/>
<dbReference type="AlphaFoldDB" id="A0A0X3BJN5"/>
<evidence type="ECO:0000256" key="2">
    <source>
        <dbReference type="SAM" id="Phobius"/>
    </source>
</evidence>
<dbReference type="EMBL" id="LT158599">
    <property type="protein sequence ID" value="CVK32109.1"/>
    <property type="molecule type" value="Genomic_DNA"/>
</dbReference>
<evidence type="ECO:0000313" key="3">
    <source>
        <dbReference type="EMBL" id="CVK32109.1"/>
    </source>
</evidence>
<organism evidence="3 4">
    <name type="scientific">Methanoculleus bourgensis</name>
    <dbReference type="NCBI Taxonomy" id="83986"/>
    <lineage>
        <taxon>Archaea</taxon>
        <taxon>Methanobacteriati</taxon>
        <taxon>Methanobacteriota</taxon>
        <taxon>Stenosarchaea group</taxon>
        <taxon>Methanomicrobia</taxon>
        <taxon>Methanomicrobiales</taxon>
        <taxon>Methanomicrobiaceae</taxon>
        <taxon>Methanoculleus</taxon>
    </lineage>
</organism>
<evidence type="ECO:0000256" key="1">
    <source>
        <dbReference type="SAM" id="MobiDB-lite"/>
    </source>
</evidence>
<feature type="region of interest" description="Disordered" evidence="1">
    <location>
        <begin position="118"/>
        <end position="160"/>
    </location>
</feature>
<dbReference type="Proteomes" id="UP000069850">
    <property type="component" value="Chromosome 1"/>
</dbReference>
<keyword evidence="2" id="KW-1133">Transmembrane helix</keyword>
<reference evidence="3 4" key="1">
    <citation type="submission" date="2016-01" db="EMBL/GenBank/DDBJ databases">
        <authorList>
            <person name="Manzoor S."/>
        </authorList>
    </citation>
    <scope>NUCLEOTIDE SEQUENCE [LARGE SCALE GENOMIC DNA]</scope>
    <source>
        <strain evidence="3">Methanoculleus sp MAB1</strain>
    </source>
</reference>
<evidence type="ECO:0000313" key="4">
    <source>
        <dbReference type="Proteomes" id="UP000069850"/>
    </source>
</evidence>